<organism evidence="2 3">
    <name type="scientific">Pristionchus pacificus</name>
    <name type="common">Parasitic nematode worm</name>
    <dbReference type="NCBI Taxonomy" id="54126"/>
    <lineage>
        <taxon>Eukaryota</taxon>
        <taxon>Metazoa</taxon>
        <taxon>Ecdysozoa</taxon>
        <taxon>Nematoda</taxon>
        <taxon>Chromadorea</taxon>
        <taxon>Rhabditida</taxon>
        <taxon>Rhabditina</taxon>
        <taxon>Diplogasteromorpha</taxon>
        <taxon>Diplogasteroidea</taxon>
        <taxon>Neodiplogasteridae</taxon>
        <taxon>Pristionchus</taxon>
    </lineage>
</organism>
<accession>A0A8R1UIY3</accession>
<feature type="compositionally biased region" description="Basic and acidic residues" evidence="1">
    <location>
        <begin position="98"/>
        <end position="108"/>
    </location>
</feature>
<reference evidence="3" key="1">
    <citation type="journal article" date="2008" name="Nat. Genet.">
        <title>The Pristionchus pacificus genome provides a unique perspective on nematode lifestyle and parasitism.</title>
        <authorList>
            <person name="Dieterich C."/>
            <person name="Clifton S.W."/>
            <person name="Schuster L.N."/>
            <person name="Chinwalla A."/>
            <person name="Delehaunty K."/>
            <person name="Dinkelacker I."/>
            <person name="Fulton L."/>
            <person name="Fulton R."/>
            <person name="Godfrey J."/>
            <person name="Minx P."/>
            <person name="Mitreva M."/>
            <person name="Roeseler W."/>
            <person name="Tian H."/>
            <person name="Witte H."/>
            <person name="Yang S.P."/>
            <person name="Wilson R.K."/>
            <person name="Sommer R.J."/>
        </authorList>
    </citation>
    <scope>NUCLEOTIDE SEQUENCE [LARGE SCALE GENOMIC DNA]</scope>
    <source>
        <strain evidence="3">PS312</strain>
    </source>
</reference>
<dbReference type="AlphaFoldDB" id="A0A2A6CKR9"/>
<feature type="region of interest" description="Disordered" evidence="1">
    <location>
        <begin position="52"/>
        <end position="108"/>
    </location>
</feature>
<protein>
    <submittedName>
        <fullName evidence="2">Uncharacterized protein</fullName>
    </submittedName>
</protein>
<dbReference type="Proteomes" id="UP000005239">
    <property type="component" value="Unassembled WGS sequence"/>
</dbReference>
<reference evidence="2" key="2">
    <citation type="submission" date="2022-06" db="UniProtKB">
        <authorList>
            <consortium name="EnsemblMetazoa"/>
        </authorList>
    </citation>
    <scope>IDENTIFICATION</scope>
    <source>
        <strain evidence="2">PS312</strain>
    </source>
</reference>
<proteinExistence type="predicted"/>
<evidence type="ECO:0000313" key="2">
    <source>
        <dbReference type="EnsemblMetazoa" id="PPA28482.1"/>
    </source>
</evidence>
<evidence type="ECO:0000256" key="1">
    <source>
        <dbReference type="SAM" id="MobiDB-lite"/>
    </source>
</evidence>
<gene>
    <name evidence="2" type="primary">WBGene00118036</name>
</gene>
<accession>A0A2A6CKR9</accession>
<sequence>MLFKLCITTDTAYAFSGDSSDIGPCGTAPLPVPGAYVSGATEEERDTLTFFSGSANVPAVEPPGGSPGGKSGAPGAPVDGHDGSGDDCKRAGGVAGTGDKKCPKENKKGLLGLGFLGL</sequence>
<name>A0A2A6CKR9_PRIPA</name>
<dbReference type="EnsemblMetazoa" id="PPA28482.1">
    <property type="protein sequence ID" value="PPA28482.1"/>
    <property type="gene ID" value="WBGene00118036"/>
</dbReference>
<feature type="compositionally biased region" description="Basic and acidic residues" evidence="1">
    <location>
        <begin position="79"/>
        <end position="90"/>
    </location>
</feature>
<evidence type="ECO:0000313" key="3">
    <source>
        <dbReference type="Proteomes" id="UP000005239"/>
    </source>
</evidence>
<keyword evidence="3" id="KW-1185">Reference proteome</keyword>